<dbReference type="RefSeq" id="WP_130458295.1">
    <property type="nucleotide sequence ID" value="NZ_SHKM01000001.1"/>
</dbReference>
<keyword evidence="2" id="KW-1185">Reference proteome</keyword>
<comment type="caution">
    <text evidence="1">The sequence shown here is derived from an EMBL/GenBank/DDBJ whole genome shotgun (WGS) entry which is preliminary data.</text>
</comment>
<dbReference type="Proteomes" id="UP000292136">
    <property type="component" value="Unassembled WGS sequence"/>
</dbReference>
<accession>A0ABY0IPS3</accession>
<evidence type="ECO:0000313" key="1">
    <source>
        <dbReference type="EMBL" id="RZT89567.1"/>
    </source>
</evidence>
<protein>
    <recommendedName>
        <fullName evidence="3">Fe-S oxidoreductase</fullName>
    </recommendedName>
</protein>
<proteinExistence type="predicted"/>
<dbReference type="InterPro" id="IPR005358">
    <property type="entry name" value="Puta_zinc/iron-chelating_dom"/>
</dbReference>
<evidence type="ECO:0000313" key="2">
    <source>
        <dbReference type="Proteomes" id="UP000292136"/>
    </source>
</evidence>
<organism evidence="1 2">
    <name type="scientific">Azospira oryzae</name>
    <dbReference type="NCBI Taxonomy" id="146939"/>
    <lineage>
        <taxon>Bacteria</taxon>
        <taxon>Pseudomonadati</taxon>
        <taxon>Pseudomonadota</taxon>
        <taxon>Betaproteobacteria</taxon>
        <taxon>Rhodocyclales</taxon>
        <taxon>Rhodocyclaceae</taxon>
        <taxon>Azospira</taxon>
    </lineage>
</organism>
<evidence type="ECO:0008006" key="3">
    <source>
        <dbReference type="Google" id="ProtNLM"/>
    </source>
</evidence>
<dbReference type="EMBL" id="SHKM01000001">
    <property type="protein sequence ID" value="RZT89567.1"/>
    <property type="molecule type" value="Genomic_DNA"/>
</dbReference>
<dbReference type="Pfam" id="PF03692">
    <property type="entry name" value="CxxCxxCC"/>
    <property type="match status" value="1"/>
</dbReference>
<reference evidence="1 2" key="1">
    <citation type="submission" date="2019-02" db="EMBL/GenBank/DDBJ databases">
        <title>Genomic Encyclopedia of Type Strains, Phase IV (KMG-IV): sequencing the most valuable type-strain genomes for metagenomic binning, comparative biology and taxonomic classification.</title>
        <authorList>
            <person name="Goeker M."/>
        </authorList>
    </citation>
    <scope>NUCLEOTIDE SEQUENCE [LARGE SCALE GENOMIC DNA]</scope>
    <source>
        <strain evidence="1 2">DSM 21223</strain>
    </source>
</reference>
<sequence>MPQISIRTEDDRVFYDMAGNDHPCVGCGCCCKFFRVSFYHGELDTQPGGYVPEALTSSLTPFRACMKGTESGEGRCIALQADNRCGIYDNRPSVCREFPALLEDGSLNPECVRLKRLFSLPIPGEAPGPSGDDTQRAA</sequence>
<name>A0ABY0IPS3_9RHOO</name>
<gene>
    <name evidence="1" type="ORF">EV678_0357</name>
</gene>